<sequence length="97" mass="10880">MNLPSLWLIGQIVFNYPETGTKRALGRRNDMKRVQATGPKSTGAGASLRTRILVWACAHQRSYRSLCSRSTIRKQVVLLSSLFDNHTNAPPETNPRN</sequence>
<keyword evidence="2" id="KW-1185">Reference proteome</keyword>
<comment type="caution">
    <text evidence="1">The sequence shown here is derived from an EMBL/GenBank/DDBJ whole genome shotgun (WGS) entry which is preliminary data.</text>
</comment>
<evidence type="ECO:0000313" key="2">
    <source>
        <dbReference type="Proteomes" id="UP000625711"/>
    </source>
</evidence>
<gene>
    <name evidence="1" type="ORF">GWI33_001972</name>
</gene>
<organism evidence="1 2">
    <name type="scientific">Rhynchophorus ferrugineus</name>
    <name type="common">Red palm weevil</name>
    <name type="synonym">Curculio ferrugineus</name>
    <dbReference type="NCBI Taxonomy" id="354439"/>
    <lineage>
        <taxon>Eukaryota</taxon>
        <taxon>Metazoa</taxon>
        <taxon>Ecdysozoa</taxon>
        <taxon>Arthropoda</taxon>
        <taxon>Hexapoda</taxon>
        <taxon>Insecta</taxon>
        <taxon>Pterygota</taxon>
        <taxon>Neoptera</taxon>
        <taxon>Endopterygota</taxon>
        <taxon>Coleoptera</taxon>
        <taxon>Polyphaga</taxon>
        <taxon>Cucujiformia</taxon>
        <taxon>Curculionidae</taxon>
        <taxon>Dryophthorinae</taxon>
        <taxon>Rhynchophorus</taxon>
    </lineage>
</organism>
<protein>
    <submittedName>
        <fullName evidence="1">Uncharacterized protein</fullName>
    </submittedName>
</protein>
<name>A0A834MG33_RHYFE</name>
<proteinExistence type="predicted"/>
<accession>A0A834MG33</accession>
<dbReference type="EMBL" id="JAACXV010000156">
    <property type="protein sequence ID" value="KAF7282836.1"/>
    <property type="molecule type" value="Genomic_DNA"/>
</dbReference>
<dbReference type="Proteomes" id="UP000625711">
    <property type="component" value="Unassembled WGS sequence"/>
</dbReference>
<evidence type="ECO:0000313" key="1">
    <source>
        <dbReference type="EMBL" id="KAF7282836.1"/>
    </source>
</evidence>
<dbReference type="AlphaFoldDB" id="A0A834MG33"/>
<reference evidence="1" key="1">
    <citation type="submission" date="2020-08" db="EMBL/GenBank/DDBJ databases">
        <title>Genome sequencing and assembly of the red palm weevil Rhynchophorus ferrugineus.</title>
        <authorList>
            <person name="Dias G.B."/>
            <person name="Bergman C.M."/>
            <person name="Manee M."/>
        </authorList>
    </citation>
    <scope>NUCLEOTIDE SEQUENCE</scope>
    <source>
        <strain evidence="1">AA-2017</strain>
        <tissue evidence="1">Whole larva</tissue>
    </source>
</reference>